<reference evidence="2 3" key="1">
    <citation type="submission" date="2020-03" db="EMBL/GenBank/DDBJ databases">
        <title>Genomic Encyclopedia of Type Strains, Phase IV (KMG-IV): sequencing the most valuable type-strain genomes for metagenomic binning, comparative biology and taxonomic classification.</title>
        <authorList>
            <person name="Goeker M."/>
        </authorList>
    </citation>
    <scope>NUCLEOTIDE SEQUENCE [LARGE SCALE GENOMIC DNA]</scope>
    <source>
        <strain evidence="2 3">DSM 5718</strain>
    </source>
</reference>
<keyword evidence="1" id="KW-1133">Transmembrane helix</keyword>
<evidence type="ECO:0000313" key="2">
    <source>
        <dbReference type="EMBL" id="NIK72852.1"/>
    </source>
</evidence>
<name>A0A846MN69_9BACT</name>
<feature type="transmembrane region" description="Helical" evidence="1">
    <location>
        <begin position="12"/>
        <end position="36"/>
    </location>
</feature>
<evidence type="ECO:0000313" key="3">
    <source>
        <dbReference type="Proteomes" id="UP000537126"/>
    </source>
</evidence>
<comment type="caution">
    <text evidence="2">The sequence shown here is derived from an EMBL/GenBank/DDBJ whole genome shotgun (WGS) entry which is preliminary data.</text>
</comment>
<sequence>MFKHYFELIDGVANYPIFSLLVFFVFFVALGIRVFTMKKEVVEEIRRIPLEDSKDA</sequence>
<dbReference type="Proteomes" id="UP000537126">
    <property type="component" value="Unassembled WGS sequence"/>
</dbReference>
<evidence type="ECO:0000256" key="1">
    <source>
        <dbReference type="SAM" id="Phobius"/>
    </source>
</evidence>
<keyword evidence="1" id="KW-0472">Membrane</keyword>
<organism evidence="2 3">
    <name type="scientific">Thermonema lapsum</name>
    <dbReference type="NCBI Taxonomy" id="28195"/>
    <lineage>
        <taxon>Bacteria</taxon>
        <taxon>Pseudomonadati</taxon>
        <taxon>Bacteroidota</taxon>
        <taxon>Cytophagia</taxon>
        <taxon>Cytophagales</taxon>
        <taxon>Thermonemataceae</taxon>
        <taxon>Thermonema</taxon>
    </lineage>
</organism>
<dbReference type="EMBL" id="JAASRN010000001">
    <property type="protein sequence ID" value="NIK72852.1"/>
    <property type="molecule type" value="Genomic_DNA"/>
</dbReference>
<keyword evidence="1" id="KW-0812">Transmembrane</keyword>
<keyword evidence="3" id="KW-1185">Reference proteome</keyword>
<dbReference type="AlphaFoldDB" id="A0A846MN69"/>
<protein>
    <recommendedName>
        <fullName evidence="4">CcoQ/FixQ family Cbb3-type cytochrome c oxidase assembly chaperone</fullName>
    </recommendedName>
</protein>
<dbReference type="RefSeq" id="WP_166918151.1">
    <property type="nucleotide sequence ID" value="NZ_JAASRN010000001.1"/>
</dbReference>
<gene>
    <name evidence="2" type="ORF">FHS56_000338</name>
</gene>
<evidence type="ECO:0008006" key="4">
    <source>
        <dbReference type="Google" id="ProtNLM"/>
    </source>
</evidence>
<proteinExistence type="predicted"/>
<accession>A0A846MN69</accession>